<dbReference type="EMBL" id="CAJNOG010000455">
    <property type="protein sequence ID" value="CAF1250196.1"/>
    <property type="molecule type" value="Genomic_DNA"/>
</dbReference>
<dbReference type="InterPro" id="IPR002110">
    <property type="entry name" value="Ankyrin_rpt"/>
</dbReference>
<keyword evidence="4" id="KW-0175">Coiled coil</keyword>
<feature type="compositionally biased region" description="Basic and acidic residues" evidence="5">
    <location>
        <begin position="1918"/>
        <end position="1930"/>
    </location>
</feature>
<feature type="region of interest" description="Disordered" evidence="5">
    <location>
        <begin position="1836"/>
        <end position="1863"/>
    </location>
</feature>
<accession>A0A815A581</accession>
<sequence>MFKATKSLIRLVERSSSEQGSGERAKHLISQGADIKAVTSNGPMIHCVIAEEKRQRLTMPLEADNCLRLIQVLEKAASDLLSAQVFSENGADLQEMRLLVNLKGNCYQLETYGPLGLLGSLVNQDKVPIQMNVVQFLMESDLNVKMALIAFNEEGKNCLSLAKTNPKCPKDVIDYMQQQLDEIINQIPFTQPQINPNQVIAWIRSGANIEATDNNGNTILSNAASTNNLELVRALVSAGSNTTHNNKDGLTPLQIAKKTVPRNPPLIAYLEGQSVNVELGKLIETRKSALTMEEVQRLLENGANINASMTNSNSALHLLIANQGTTDMVKTFINDFNADLAAINSDGYRPIETCILIDKKPYPYLQTILTLPKMTTDKFRNPTLNKTLVQFAIERKRSDAAHLIQNELNLRLWNCIARANTNDDNNKTIADTATQLISYGAQINHLHTDEEYDQWTVLHLATKVTTVRMLRYLIKQLQADSMLQNNHGEYPISIAARFGHLSTVEYLHSILKSDLNVRNKDMETPLHLATKHNHLLVVRYLVKWGADDQAQNSLKQTPLDVARQNVTNDKEEGINNKKIIEFLAQLVCPRVDCTAEGPITQKKPTYNLDACDLPIPVPLQPISMNTYDDDAAVGNKSKKLFSTSPNFNLHEAAKNGNIMLARKAIGEGADIRYRSGGRTPLEVALMSQNGYGEKSRASIYTAIDSPRGQVMPTGCQQIAQMIQQIAYTKIVEAIQQSNASLVVAYHRAGAPITTDLLYKACSASDNIEIVDYLIGQSFEIYQTILNDVSSNAPYRLAKANKFNQIAAYLKYRLSVECTQAIIENNLELVKKLVNAGASVELENTNNLNEAIQHQNLELIQFLCENGANMPKEWLSTKKILLDSAMSQQFTPEVTQAINRCLIEKRLRFAAANGDHDGVLRCLRLGVNINSANCHGSTALLCTIQHGNYFAIVHALVSRGASMLHSNENAPMSLIDLATQQNYKHIANYLSKQLNTQFLSTILNNDRPSAENFAQLGADFNYRDEQQRTPLHYAVQYHGIDLVAWLCECGSAPTICDVNGDFPIIQAVEKGDYAVVELFVLKYPATRKQMNKAGMTALQTAQKLKFNRIAQLIETGKRVPESENDEKTDGPLHDETTLIQAARNGHIKIIREFITQRYESKEEKKQLCSKLIQVARKASQYEVLDALEPYYKTELRTELASDMHAGGNIVLSERYKQILFGFLGSLNNLISGNSVLLDPADPNTYKEFFVGLTDNVAKRRKELEQIKTEQDVNKLIQQDELHTKEQLSKIQEQLEELLEGKDNLQARLLDTDDRLFKEQKLTASQRKEFLKEKELHEQQLATYECSIFLFQRQQEATLNRQKAIDFLKSNINLMMFYRTVENCLEALFHSCLAAQGGYVRVEQTTKFGTAAKIVNTLQRNIPIINLQTTITKGLLSPVLSKLDERQQKKEFHNISTLGNIEELRRIASETAGLVTLYYNEQIQSIDTSQKIQGSNMFNEQLHWLKQIYDVRPETSEEMTVVMVAEYVTAWIIDGLKVGTNIIPTEPIPPQLWLHVAKKDPTDLGKINKITDTVGLSAGRQKIPVKVRNAFGKEITIKVQLRYLIGCVSVVGNDGSIYQYPVSRNNTDDELMELEYFGYVYVTPFSSDQKSLQSIVEDRKLHLAKRDNHGNILTRFQDIIQHAQTFINHHEQQQASKSLLTRETAKKVAEVLREERIFVDANAVKDQLKKAQEKIEVSVDVLREQIEEKASYYQVSIDAAHEQITKESQANREIMKKDNELRYDQALKKLNQHSEESEKRLEKFIEQRMNDIEQQLQNEAKRILSIAETAKAESQKAMAQARQANETSRQATENAAKAAKSAESLVKWSQERNEEFQRSMKNCEEMVQKTALAQKQACEEAITGIRTKFESDMERAREAVSKSAENAKESTRLTRQSESTMQDVQKMMKNQVEVHKTEVKNPCEINYNHESVDFSIIFFLHGKILAEAKESRQESERAANEAKEAQKQATRAAETSTTAIEKTNAIQTKMEKTIQQVEKLRKKLPASQFLPSVIAIDDNSF</sequence>
<evidence type="ECO:0000313" key="6">
    <source>
        <dbReference type="EMBL" id="CAF1250196.1"/>
    </source>
</evidence>
<evidence type="ECO:0000256" key="5">
    <source>
        <dbReference type="SAM" id="MobiDB-lite"/>
    </source>
</evidence>
<evidence type="ECO:0000256" key="3">
    <source>
        <dbReference type="PROSITE-ProRule" id="PRU00023"/>
    </source>
</evidence>
<dbReference type="PROSITE" id="PS50088">
    <property type="entry name" value="ANK_REPEAT"/>
    <property type="match status" value="2"/>
</dbReference>
<dbReference type="PANTHER" id="PTHR24123:SF33">
    <property type="entry name" value="PROTEIN HOS4"/>
    <property type="match status" value="1"/>
</dbReference>
<dbReference type="PROSITE" id="PS50297">
    <property type="entry name" value="ANK_REP_REGION"/>
    <property type="match status" value="2"/>
</dbReference>
<evidence type="ECO:0008006" key="8">
    <source>
        <dbReference type="Google" id="ProtNLM"/>
    </source>
</evidence>
<proteinExistence type="predicted"/>
<feature type="repeat" description="ANK" evidence="3">
    <location>
        <begin position="215"/>
        <end position="247"/>
    </location>
</feature>
<feature type="repeat" description="ANK" evidence="3">
    <location>
        <begin position="521"/>
        <end position="553"/>
    </location>
</feature>
<evidence type="ECO:0000256" key="4">
    <source>
        <dbReference type="SAM" id="Coils"/>
    </source>
</evidence>
<gene>
    <name evidence="6" type="ORF">JYZ213_LOCUS29572</name>
</gene>
<evidence type="ECO:0000313" key="7">
    <source>
        <dbReference type="Proteomes" id="UP000663845"/>
    </source>
</evidence>
<organism evidence="6 7">
    <name type="scientific">Adineta steineri</name>
    <dbReference type="NCBI Taxonomy" id="433720"/>
    <lineage>
        <taxon>Eukaryota</taxon>
        <taxon>Metazoa</taxon>
        <taxon>Spiralia</taxon>
        <taxon>Gnathifera</taxon>
        <taxon>Rotifera</taxon>
        <taxon>Eurotatoria</taxon>
        <taxon>Bdelloidea</taxon>
        <taxon>Adinetida</taxon>
        <taxon>Adinetidae</taxon>
        <taxon>Adineta</taxon>
    </lineage>
</organism>
<dbReference type="SUPFAM" id="SSF48403">
    <property type="entry name" value="Ankyrin repeat"/>
    <property type="match status" value="3"/>
</dbReference>
<name>A0A815A581_9BILA</name>
<protein>
    <recommendedName>
        <fullName evidence="8">Ankyrin repeat protein</fullName>
    </recommendedName>
</protein>
<feature type="compositionally biased region" description="Basic and acidic residues" evidence="5">
    <location>
        <begin position="1993"/>
        <end position="2004"/>
    </location>
</feature>
<evidence type="ECO:0000256" key="2">
    <source>
        <dbReference type="ARBA" id="ARBA00023043"/>
    </source>
</evidence>
<feature type="coiled-coil region" evidence="4">
    <location>
        <begin position="1286"/>
        <end position="1313"/>
    </location>
</feature>
<dbReference type="Pfam" id="PF12796">
    <property type="entry name" value="Ank_2"/>
    <property type="match status" value="3"/>
</dbReference>
<keyword evidence="1" id="KW-0677">Repeat</keyword>
<feature type="compositionally biased region" description="Low complexity" evidence="5">
    <location>
        <begin position="1849"/>
        <end position="1862"/>
    </location>
</feature>
<feature type="region of interest" description="Disordered" evidence="5">
    <location>
        <begin position="1918"/>
        <end position="1939"/>
    </location>
</feature>
<feature type="region of interest" description="Disordered" evidence="5">
    <location>
        <begin position="1993"/>
        <end position="2015"/>
    </location>
</feature>
<dbReference type="Gene3D" id="1.25.40.20">
    <property type="entry name" value="Ankyrin repeat-containing domain"/>
    <property type="match status" value="6"/>
</dbReference>
<dbReference type="InterPro" id="IPR051165">
    <property type="entry name" value="Multifunctional_ANK_Repeat"/>
</dbReference>
<dbReference type="InterPro" id="IPR036770">
    <property type="entry name" value="Ankyrin_rpt-contain_sf"/>
</dbReference>
<comment type="caution">
    <text evidence="6">The sequence shown here is derived from an EMBL/GenBank/DDBJ whole genome shotgun (WGS) entry which is preliminary data.</text>
</comment>
<keyword evidence="2 3" id="KW-0040">ANK repeat</keyword>
<evidence type="ECO:0000256" key="1">
    <source>
        <dbReference type="ARBA" id="ARBA00022737"/>
    </source>
</evidence>
<dbReference type="Proteomes" id="UP000663845">
    <property type="component" value="Unassembled WGS sequence"/>
</dbReference>
<dbReference type="SMART" id="SM00248">
    <property type="entry name" value="ANK"/>
    <property type="match status" value="17"/>
</dbReference>
<reference evidence="6" key="1">
    <citation type="submission" date="2021-02" db="EMBL/GenBank/DDBJ databases">
        <authorList>
            <person name="Nowell W R."/>
        </authorList>
    </citation>
    <scope>NUCLEOTIDE SEQUENCE</scope>
</reference>
<dbReference type="PANTHER" id="PTHR24123">
    <property type="entry name" value="ANKYRIN REPEAT-CONTAINING"/>
    <property type="match status" value="1"/>
</dbReference>